<dbReference type="Proteomes" id="UP000711995">
    <property type="component" value="Unassembled WGS sequence"/>
</dbReference>
<organism evidence="2 3">
    <name type="scientific">Entomospira entomophila</name>
    <dbReference type="NCBI Taxonomy" id="2719988"/>
    <lineage>
        <taxon>Bacteria</taxon>
        <taxon>Pseudomonadati</taxon>
        <taxon>Spirochaetota</taxon>
        <taxon>Spirochaetia</taxon>
        <taxon>Spirochaetales</taxon>
        <taxon>Spirochaetaceae</taxon>
        <taxon>Entomospira</taxon>
    </lineage>
</organism>
<reference evidence="2 3" key="1">
    <citation type="submission" date="2020-03" db="EMBL/GenBank/DDBJ databases">
        <title>Spirochaetal bacteria isolated from arthropods constitute a novel genus Entomospira genus novum within the order Spirochaetales.</title>
        <authorList>
            <person name="Grana-Miraglia L."/>
            <person name="Sikutova S."/>
            <person name="Fingerle V."/>
            <person name="Sing A."/>
            <person name="Castillo-Ramirez S."/>
            <person name="Margos G."/>
            <person name="Rudolf I."/>
        </authorList>
    </citation>
    <scope>NUCLEOTIDE SEQUENCE [LARGE SCALE GENOMIC DNA]</scope>
    <source>
        <strain evidence="2 3">BR193</strain>
    </source>
</reference>
<keyword evidence="3" id="KW-1185">Reference proteome</keyword>
<comment type="caution">
    <text evidence="2">The sequence shown here is derived from an EMBL/GenBank/DDBJ whole genome shotgun (WGS) entry which is preliminary data.</text>
</comment>
<accession>A0A968KTY7</accession>
<keyword evidence="1" id="KW-0472">Membrane</keyword>
<name>A0A968KTY7_9SPIO</name>
<protein>
    <submittedName>
        <fullName evidence="2">Uncharacterized protein</fullName>
    </submittedName>
</protein>
<feature type="transmembrane region" description="Helical" evidence="1">
    <location>
        <begin position="58"/>
        <end position="80"/>
    </location>
</feature>
<gene>
    <name evidence="2" type="ORF">HCT14_05085</name>
</gene>
<evidence type="ECO:0000256" key="1">
    <source>
        <dbReference type="SAM" id="Phobius"/>
    </source>
</evidence>
<sequence>MDDWLLVLLAGLLGGFLGIRILGSLAFYHLPLLILSALFDIGTYKNHQDIPTSKFWRVLYGVVCLIVEFMLLTILLLMLSEIIKMIGEIL</sequence>
<keyword evidence="1" id="KW-1133">Transmembrane helix</keyword>
<proteinExistence type="predicted"/>
<dbReference type="RefSeq" id="WP_167700464.1">
    <property type="nucleotide sequence ID" value="NZ_CP118174.1"/>
</dbReference>
<evidence type="ECO:0000313" key="2">
    <source>
        <dbReference type="EMBL" id="NIZ40876.1"/>
    </source>
</evidence>
<evidence type="ECO:0000313" key="3">
    <source>
        <dbReference type="Proteomes" id="UP000711995"/>
    </source>
</evidence>
<dbReference type="EMBL" id="JAATLJ010000001">
    <property type="protein sequence ID" value="NIZ40876.1"/>
    <property type="molecule type" value="Genomic_DNA"/>
</dbReference>
<dbReference type="AlphaFoldDB" id="A0A968KTY7"/>
<keyword evidence="1" id="KW-0812">Transmembrane</keyword>